<dbReference type="InterPro" id="IPR011335">
    <property type="entry name" value="Restrct_endonuc-II-like"/>
</dbReference>
<dbReference type="InterPro" id="IPR007560">
    <property type="entry name" value="Restrct_endonuc_IV_Mrr"/>
</dbReference>
<dbReference type="InterPro" id="IPR011856">
    <property type="entry name" value="tRNA_endonuc-like_dom_sf"/>
</dbReference>
<keyword evidence="2" id="KW-0540">Nuclease</keyword>
<name>A0ABT7E4K4_9NEIS</name>
<gene>
    <name evidence="2" type="ORF">PZA18_23350</name>
</gene>
<evidence type="ECO:0000313" key="2">
    <source>
        <dbReference type="EMBL" id="MDK2126984.1"/>
    </source>
</evidence>
<organism evidence="2 3">
    <name type="scientific">Parachitinimonas caeni</name>
    <dbReference type="NCBI Taxonomy" id="3031301"/>
    <lineage>
        <taxon>Bacteria</taxon>
        <taxon>Pseudomonadati</taxon>
        <taxon>Pseudomonadota</taxon>
        <taxon>Betaproteobacteria</taxon>
        <taxon>Neisseriales</taxon>
        <taxon>Chitinibacteraceae</taxon>
        <taxon>Parachitinimonas</taxon>
    </lineage>
</organism>
<dbReference type="SUPFAM" id="SSF52980">
    <property type="entry name" value="Restriction endonuclease-like"/>
    <property type="match status" value="1"/>
</dbReference>
<dbReference type="GO" id="GO:0004519">
    <property type="term" value="F:endonuclease activity"/>
    <property type="evidence" value="ECO:0007669"/>
    <property type="project" value="UniProtKB-KW"/>
</dbReference>
<protein>
    <submittedName>
        <fullName evidence="2">Restriction endonuclease</fullName>
    </submittedName>
</protein>
<dbReference type="RefSeq" id="WP_284103307.1">
    <property type="nucleotide sequence ID" value="NZ_JARRAF010000079.1"/>
</dbReference>
<accession>A0ABT7E4K4</accession>
<evidence type="ECO:0000313" key="3">
    <source>
        <dbReference type="Proteomes" id="UP001172778"/>
    </source>
</evidence>
<comment type="caution">
    <text evidence="2">The sequence shown here is derived from an EMBL/GenBank/DDBJ whole genome shotgun (WGS) entry which is preliminary data.</text>
</comment>
<keyword evidence="2" id="KW-0378">Hydrolase</keyword>
<keyword evidence="2" id="KW-0255">Endonuclease</keyword>
<proteinExistence type="predicted"/>
<sequence>MSTQNIRSVDMFFLDELFRMGSGYVLNFSDRTMAEFFANELNIDIDDNLYKKNGTSKAKRLRYFLQTVDKPTVVKTLKALWEYREAIRQQYDEPENVQNAQGRLLALISQLEGPTVGSTIPKPSPVPAYNRPMLDELMEALMAIPAIDNPQRRGYEFEKFLQQLFKTYGLNPREPFRVRGEQIDGSFQFESETYLVEAKWQNPPVGVAKLHSFQGKIDQKAAWTRGLFISNSGFTNEGLDAFGRGKRVICMDGLDLYEALQREIPLNAVLEKKVRRAAETGLPFVRVRDLFPG</sequence>
<keyword evidence="3" id="KW-1185">Reference proteome</keyword>
<evidence type="ECO:0000259" key="1">
    <source>
        <dbReference type="Pfam" id="PF04471"/>
    </source>
</evidence>
<feature type="domain" description="Restriction endonuclease type IV Mrr" evidence="1">
    <location>
        <begin position="154"/>
        <end position="259"/>
    </location>
</feature>
<dbReference type="Pfam" id="PF04471">
    <property type="entry name" value="Mrr_cat"/>
    <property type="match status" value="1"/>
</dbReference>
<dbReference type="EMBL" id="JARRAF010000079">
    <property type="protein sequence ID" value="MDK2126984.1"/>
    <property type="molecule type" value="Genomic_DNA"/>
</dbReference>
<dbReference type="Gene3D" id="3.40.1350.10">
    <property type="match status" value="1"/>
</dbReference>
<reference evidence="2" key="1">
    <citation type="submission" date="2023-03" db="EMBL/GenBank/DDBJ databases">
        <title>Chitinimonas shenzhenensis gen. nov., sp. nov., a novel member of family Burkholderiaceae isolated from activated sludge collected in Shen Zhen, China.</title>
        <authorList>
            <person name="Wang X."/>
        </authorList>
    </citation>
    <scope>NUCLEOTIDE SEQUENCE</scope>
    <source>
        <strain evidence="2">DQS-5</strain>
    </source>
</reference>
<dbReference type="Proteomes" id="UP001172778">
    <property type="component" value="Unassembled WGS sequence"/>
</dbReference>